<protein>
    <submittedName>
        <fullName evidence="1">Uncharacterized protein</fullName>
    </submittedName>
</protein>
<evidence type="ECO:0000313" key="2">
    <source>
        <dbReference type="Proteomes" id="UP000075377"/>
    </source>
</evidence>
<gene>
    <name evidence="1" type="ORF">AD951_07610</name>
</gene>
<comment type="caution">
    <text evidence="1">The sequence shown here is derived from an EMBL/GenBank/DDBJ whole genome shotgun (WGS) entry which is preliminary data.</text>
</comment>
<sequence length="93" mass="9814">MFILGFLGLVFGGLFLVAAIGGGLSRFVNPNATLDEERKNNPAGYVVRRTLFPGMDARDGEYAAKAAEARAAQEAAATRATIFAAGVRAGYKF</sequence>
<accession>A0A149UMN0</accession>
<organism evidence="1 2">
    <name type="scientific">Acetobacter malorum</name>
    <dbReference type="NCBI Taxonomy" id="178901"/>
    <lineage>
        <taxon>Bacteria</taxon>
        <taxon>Pseudomonadati</taxon>
        <taxon>Pseudomonadota</taxon>
        <taxon>Alphaproteobacteria</taxon>
        <taxon>Acetobacterales</taxon>
        <taxon>Acetobacteraceae</taxon>
        <taxon>Acetobacter</taxon>
    </lineage>
</organism>
<reference evidence="1 2" key="1">
    <citation type="submission" date="2015-06" db="EMBL/GenBank/DDBJ databases">
        <title>Improved classification and identification of acetic acid bacteria using matrix-assisted laser desorption/ionization time-of-flight mass spectrometry; Gluconobacter nephelii and Gluconobacter uchimurae are later heterotypic synonyms of Gluconobacter japonicus and Gluconobacter oxydans, respectively.</title>
        <authorList>
            <person name="Li L."/>
            <person name="Cleenwerck I."/>
            <person name="De Vuyst L."/>
            <person name="Vandamme P."/>
        </authorList>
    </citation>
    <scope>NUCLEOTIDE SEQUENCE [LARGE SCALE GENOMIC DNA]</scope>
    <source>
        <strain evidence="1 2">LMG 1699</strain>
    </source>
</reference>
<dbReference type="PATRIC" id="fig|178901.14.peg.2870"/>
<dbReference type="RefSeq" id="WP_061500826.1">
    <property type="nucleotide sequence ID" value="NZ_LHZX01000291.1"/>
</dbReference>
<dbReference type="AlphaFoldDB" id="A0A149UMN0"/>
<name>A0A149UMN0_9PROT</name>
<dbReference type="Proteomes" id="UP000075377">
    <property type="component" value="Unassembled WGS sequence"/>
</dbReference>
<proteinExistence type="predicted"/>
<dbReference type="EMBL" id="LHZX01000291">
    <property type="protein sequence ID" value="KXV69197.1"/>
    <property type="molecule type" value="Genomic_DNA"/>
</dbReference>
<evidence type="ECO:0000313" key="1">
    <source>
        <dbReference type="EMBL" id="KXV69197.1"/>
    </source>
</evidence>